<evidence type="ECO:0000256" key="1">
    <source>
        <dbReference type="SAM" id="MobiDB-lite"/>
    </source>
</evidence>
<gene>
    <name evidence="2" type="ORF">GCM10009733_028960</name>
</gene>
<reference evidence="3" key="1">
    <citation type="journal article" date="2019" name="Int. J. Syst. Evol. Microbiol.">
        <title>The Global Catalogue of Microorganisms (GCM) 10K type strain sequencing project: providing services to taxonomists for standard genome sequencing and annotation.</title>
        <authorList>
            <consortium name="The Broad Institute Genomics Platform"/>
            <consortium name="The Broad Institute Genome Sequencing Center for Infectious Disease"/>
            <person name="Wu L."/>
            <person name="Ma J."/>
        </authorList>
    </citation>
    <scope>NUCLEOTIDE SEQUENCE [LARGE SCALE GENOMIC DNA]</scope>
    <source>
        <strain evidence="3">JCM 13929</strain>
    </source>
</reference>
<feature type="compositionally biased region" description="Low complexity" evidence="1">
    <location>
        <begin position="260"/>
        <end position="269"/>
    </location>
</feature>
<evidence type="ECO:0000313" key="2">
    <source>
        <dbReference type="EMBL" id="GAA1630411.1"/>
    </source>
</evidence>
<comment type="caution">
    <text evidence="2">The sequence shown here is derived from an EMBL/GenBank/DDBJ whole genome shotgun (WGS) entry which is preliminary data.</text>
</comment>
<protein>
    <submittedName>
        <fullName evidence="2">Uncharacterized protein</fullName>
    </submittedName>
</protein>
<dbReference type="Proteomes" id="UP001500064">
    <property type="component" value="Unassembled WGS sequence"/>
</dbReference>
<feature type="compositionally biased region" description="Gly residues" evidence="1">
    <location>
        <begin position="270"/>
        <end position="280"/>
    </location>
</feature>
<dbReference type="EMBL" id="BAAAMU010000017">
    <property type="protein sequence ID" value="GAA1630411.1"/>
    <property type="molecule type" value="Genomic_DNA"/>
</dbReference>
<proteinExistence type="predicted"/>
<keyword evidence="3" id="KW-1185">Reference proteome</keyword>
<sequence length="424" mass="42426">MLVAVAVLAAAVVGAVAWWLRRDPDGGEGFAGLEAEPRWGWELPLAQDARAAFTEGLRAYHESGGAVRVDGERGVLTTYEPPRLISLHLFADAFAARGDAAMHDPQGTVAELMEQLAGSERPGVLHLRPGWLEGELDGLDAAGFLAATGEAVRPGAWSGEAGIGALQVIVPAAAGKGEPGLSHVNGTPLKTVTTAADRAQEPATETASAEGAALLEMDGAALLETSSVGTEATLGPGTANGSGAEADGVAGGAPRAEANAETGTRAGTETGAGAGVGGRVPQGPQAVAAKTPEAGTEAETAAEVGTLAEAGTSADGGAEAQPGAEAVPGAGAEPGVRAQPGVRAEPGLSAGAGTGAREPNTMMVDLARVLDRYQEAREKRPDTAAEALLREVVPRLIADGGPGLTWTRPPSAAELRTVLGDSRE</sequence>
<accession>A0ABP4QZX2</accession>
<name>A0ABP4QZX2_9ACTN</name>
<feature type="compositionally biased region" description="Low complexity" evidence="1">
    <location>
        <begin position="281"/>
        <end position="335"/>
    </location>
</feature>
<feature type="region of interest" description="Disordered" evidence="1">
    <location>
        <begin position="230"/>
        <end position="358"/>
    </location>
</feature>
<evidence type="ECO:0000313" key="3">
    <source>
        <dbReference type="Proteomes" id="UP001500064"/>
    </source>
</evidence>
<organism evidence="2 3">
    <name type="scientific">Nonomuraea maheshkhaliensis</name>
    <dbReference type="NCBI Taxonomy" id="419590"/>
    <lineage>
        <taxon>Bacteria</taxon>
        <taxon>Bacillati</taxon>
        <taxon>Actinomycetota</taxon>
        <taxon>Actinomycetes</taxon>
        <taxon>Streptosporangiales</taxon>
        <taxon>Streptosporangiaceae</taxon>
        <taxon>Nonomuraea</taxon>
    </lineage>
</organism>
<dbReference type="RefSeq" id="WP_346104902.1">
    <property type="nucleotide sequence ID" value="NZ_BAAAMU010000017.1"/>
</dbReference>